<accession>A0A951UVJ1</accession>
<dbReference type="AlphaFoldDB" id="A0A951UVJ1"/>
<sequence length="77" mass="8945">MMTQKPDFQQMSRKELRTYVLTHREDEEALRIYMARLHNEPGVIRQSGGLNEEDLNQLEQLIKTRVGDSASADLSVR</sequence>
<dbReference type="InterPro" id="IPR054053">
    <property type="entry name" value="DUF6887"/>
</dbReference>
<protein>
    <submittedName>
        <fullName evidence="1">Uncharacterized protein</fullName>
    </submittedName>
</protein>
<dbReference type="Pfam" id="PF21826">
    <property type="entry name" value="DUF6887"/>
    <property type="match status" value="1"/>
</dbReference>
<reference evidence="1" key="1">
    <citation type="submission" date="2021-05" db="EMBL/GenBank/DDBJ databases">
        <authorList>
            <person name="Pietrasiak N."/>
            <person name="Ward R."/>
            <person name="Stajich J.E."/>
            <person name="Kurbessoian T."/>
        </authorList>
    </citation>
    <scope>NUCLEOTIDE SEQUENCE</scope>
    <source>
        <strain evidence="1">GSE-NOS-MK-12-04C</strain>
    </source>
</reference>
<evidence type="ECO:0000313" key="2">
    <source>
        <dbReference type="Proteomes" id="UP000729701"/>
    </source>
</evidence>
<organism evidence="1 2">
    <name type="scientific">Cyanomargarita calcarea GSE-NOS-MK-12-04C</name>
    <dbReference type="NCBI Taxonomy" id="2839659"/>
    <lineage>
        <taxon>Bacteria</taxon>
        <taxon>Bacillati</taxon>
        <taxon>Cyanobacteriota</taxon>
        <taxon>Cyanophyceae</taxon>
        <taxon>Nostocales</taxon>
        <taxon>Cyanomargaritaceae</taxon>
        <taxon>Cyanomargarita</taxon>
    </lineage>
</organism>
<evidence type="ECO:0000313" key="1">
    <source>
        <dbReference type="EMBL" id="MBW4670992.1"/>
    </source>
</evidence>
<proteinExistence type="predicted"/>
<comment type="caution">
    <text evidence="1">The sequence shown here is derived from an EMBL/GenBank/DDBJ whole genome shotgun (WGS) entry which is preliminary data.</text>
</comment>
<dbReference type="EMBL" id="JAHHGZ010000037">
    <property type="protein sequence ID" value="MBW4670992.1"/>
    <property type="molecule type" value="Genomic_DNA"/>
</dbReference>
<dbReference type="Proteomes" id="UP000729701">
    <property type="component" value="Unassembled WGS sequence"/>
</dbReference>
<reference evidence="1" key="2">
    <citation type="journal article" date="2022" name="Microbiol. Resour. Announc.">
        <title>Metagenome Sequencing to Explore Phylogenomics of Terrestrial Cyanobacteria.</title>
        <authorList>
            <person name="Ward R.D."/>
            <person name="Stajich J.E."/>
            <person name="Johansen J.R."/>
            <person name="Huntemann M."/>
            <person name="Clum A."/>
            <person name="Foster B."/>
            <person name="Foster B."/>
            <person name="Roux S."/>
            <person name="Palaniappan K."/>
            <person name="Varghese N."/>
            <person name="Mukherjee S."/>
            <person name="Reddy T.B.K."/>
            <person name="Daum C."/>
            <person name="Copeland A."/>
            <person name="Chen I.A."/>
            <person name="Ivanova N.N."/>
            <person name="Kyrpides N.C."/>
            <person name="Shapiro N."/>
            <person name="Eloe-Fadrosh E.A."/>
            <person name="Pietrasiak N."/>
        </authorList>
    </citation>
    <scope>NUCLEOTIDE SEQUENCE</scope>
    <source>
        <strain evidence="1">GSE-NOS-MK-12-04C</strain>
    </source>
</reference>
<name>A0A951UVJ1_9CYAN</name>
<gene>
    <name evidence="1" type="ORF">KME60_27100</name>
</gene>